<dbReference type="InterPro" id="IPR047767">
    <property type="entry name" value="PSP1-like"/>
</dbReference>
<dbReference type="PANTHER" id="PTHR43830:SF3">
    <property type="entry name" value="PROTEIN PSP1"/>
    <property type="match status" value="1"/>
</dbReference>
<dbReference type="PROSITE" id="PS51411">
    <property type="entry name" value="PSP1_C"/>
    <property type="match status" value="1"/>
</dbReference>
<dbReference type="RefSeq" id="WP_013314634.1">
    <property type="nucleotide sequence ID" value="NC_014484.1"/>
</dbReference>
<name>E0RPL3_WINT6</name>
<gene>
    <name evidence="2" type="ordered locus">STHERM_c18600</name>
</gene>
<reference evidence="2 3" key="2">
    <citation type="journal article" date="2010" name="J. Bacteriol.">
        <title>Genome sequence of the polysaccharide-degrading, thermophilic anaerobe Spirochaeta thermophila DSM 6192.</title>
        <authorList>
            <person name="Angelov A."/>
            <person name="Liebl S."/>
            <person name="Ballschmiter M."/>
            <person name="Bomeke M."/>
            <person name="Lehmann R."/>
            <person name="Liesegang H."/>
            <person name="Daniel R."/>
            <person name="Liebl W."/>
        </authorList>
    </citation>
    <scope>NUCLEOTIDE SEQUENCE [LARGE SCALE GENOMIC DNA]</scope>
    <source>
        <strain evidence="3">ATCC 49972 / DSM 6192 / RI 19.B1</strain>
    </source>
</reference>
<dbReference type="PANTHER" id="PTHR43830">
    <property type="entry name" value="PROTEIN PSP1"/>
    <property type="match status" value="1"/>
</dbReference>
<dbReference type="eggNOG" id="COG1774">
    <property type="taxonomic scope" value="Bacteria"/>
</dbReference>
<dbReference type="AlphaFoldDB" id="E0RPL3"/>
<organism evidence="2 3">
    <name type="scientific">Winmispira thermophila (strain ATCC 49972 / DSM 6192 / RI 19.B1)</name>
    <name type="common">Spirochaeta thermophila</name>
    <dbReference type="NCBI Taxonomy" id="665571"/>
    <lineage>
        <taxon>Bacteria</taxon>
        <taxon>Pseudomonadati</taxon>
        <taxon>Spirochaetota</taxon>
        <taxon>Spirochaetia</taxon>
        <taxon>Winmispirales</taxon>
        <taxon>Winmispiraceae</taxon>
        <taxon>Winmispira</taxon>
    </lineage>
</organism>
<dbReference type="GO" id="GO:0005737">
    <property type="term" value="C:cytoplasm"/>
    <property type="evidence" value="ECO:0007669"/>
    <property type="project" value="TreeGrafter"/>
</dbReference>
<evidence type="ECO:0000313" key="3">
    <source>
        <dbReference type="Proteomes" id="UP000001296"/>
    </source>
</evidence>
<protein>
    <recommendedName>
        <fullName evidence="1">PSP1 C-terminal domain-containing protein</fullName>
    </recommendedName>
</protein>
<dbReference type="PaxDb" id="665571-STHERM_c18600"/>
<dbReference type="KEGG" id="sta:STHERM_c18600"/>
<proteinExistence type="predicted"/>
<dbReference type="EMBL" id="CP001698">
    <property type="protein sequence ID" value="ADN02795.1"/>
    <property type="molecule type" value="Genomic_DNA"/>
</dbReference>
<dbReference type="HOGENOM" id="CLU_033149_2_0_12"/>
<sequence length="307" mass="34775">MNERQSPCASCGGCEPRTEGSPAAWVVKVVHTSETEICREPHGWTPLPGDHVIVESKYGKDLGKVLGPVRDISRFLQGRKPEEVLRRIHRKATAEDIERYEHLKVEEDRAFRICIQKIEEHRLDMKLVSVHYLTDEPKILFFFTAEGRVDFRALVRDLVAVFKKRIELRQIGVRDETRLLGGVGICGRGLCCHAVTDHLVPVSIRMAKAQNLSLNSMKISGPCGRLLCCLAYEAETYEVERAHFPPENTRLRYADAQYKVLEVNVLTRKVILAGPEGQRLVLPGDAFVWDEDGKTWTFREGALSSLD</sequence>
<feature type="domain" description="PSP1 C-terminal" evidence="1">
    <location>
        <begin position="86"/>
        <end position="171"/>
    </location>
</feature>
<reference key="1">
    <citation type="submission" date="2009-08" db="EMBL/GenBank/DDBJ databases">
        <title>The genome sequence of Spirochaeta thermophila DSM6192.</title>
        <authorList>
            <person name="Angelov A."/>
            <person name="Mientus M."/>
            <person name="Wittenberg S."/>
            <person name="Lehmann R."/>
            <person name="Liesegang H."/>
            <person name="Daniel R."/>
            <person name="Liebl W."/>
        </authorList>
    </citation>
    <scope>NUCLEOTIDE SEQUENCE</scope>
    <source>
        <strain>DSM 6192</strain>
    </source>
</reference>
<dbReference type="Pfam" id="PF04468">
    <property type="entry name" value="PSP1"/>
    <property type="match status" value="1"/>
</dbReference>
<dbReference type="NCBIfam" id="NF041131">
    <property type="entry name" value="RicT_YaaT_fam"/>
    <property type="match status" value="1"/>
</dbReference>
<dbReference type="Proteomes" id="UP000001296">
    <property type="component" value="Chromosome"/>
</dbReference>
<evidence type="ECO:0000259" key="1">
    <source>
        <dbReference type="PROSITE" id="PS51411"/>
    </source>
</evidence>
<accession>E0RPL3</accession>
<dbReference type="InterPro" id="IPR007557">
    <property type="entry name" value="PSP1_C"/>
</dbReference>
<evidence type="ECO:0000313" key="2">
    <source>
        <dbReference type="EMBL" id="ADN02795.1"/>
    </source>
</evidence>